<sequence>MLVHGLRRTCRAVQRFFTKVRGRVLEKEREVSGAGSEERAPEYTIVGVVGDGAELNRAVREIRDLGVSKDDLTVILKRQDPDEPEPFPEGTRYIVIPDDRRGLEVPVGFAIAFVLLGLFFVAVVPSIGVPTLLVFISLAAVLLAGSFTRVGAQPILTDMEAPREEAGSWNDEFEMGRVLIFAMTRERRLIRPMREIMQANGADYYIVEGRLEPRAVAQAVLHRAGPNERGGSVMGAQGT</sequence>
<evidence type="ECO:0000313" key="2">
    <source>
        <dbReference type="EMBL" id="CAA9449127.1"/>
    </source>
</evidence>
<feature type="transmembrane region" description="Helical" evidence="1">
    <location>
        <begin position="107"/>
        <end position="127"/>
    </location>
</feature>
<keyword evidence="1" id="KW-1133">Transmembrane helix</keyword>
<protein>
    <submittedName>
        <fullName evidence="2">Uncharacterized protein</fullName>
    </submittedName>
</protein>
<keyword evidence="1" id="KW-0812">Transmembrane</keyword>
<gene>
    <name evidence="2" type="ORF">AVDCRST_MAG14-711</name>
</gene>
<accession>A0A6J4QMT2</accession>
<keyword evidence="1" id="KW-0472">Membrane</keyword>
<organism evidence="2">
    <name type="scientific">uncultured Rubrobacteraceae bacterium</name>
    <dbReference type="NCBI Taxonomy" id="349277"/>
    <lineage>
        <taxon>Bacteria</taxon>
        <taxon>Bacillati</taxon>
        <taxon>Actinomycetota</taxon>
        <taxon>Rubrobacteria</taxon>
        <taxon>Rubrobacterales</taxon>
        <taxon>Rubrobacteraceae</taxon>
        <taxon>environmental samples</taxon>
    </lineage>
</organism>
<name>A0A6J4QMT2_9ACTN</name>
<dbReference type="EMBL" id="CADCVG010000031">
    <property type="protein sequence ID" value="CAA9449127.1"/>
    <property type="molecule type" value="Genomic_DNA"/>
</dbReference>
<evidence type="ECO:0000256" key="1">
    <source>
        <dbReference type="SAM" id="Phobius"/>
    </source>
</evidence>
<reference evidence="2" key="1">
    <citation type="submission" date="2020-02" db="EMBL/GenBank/DDBJ databases">
        <authorList>
            <person name="Meier V. D."/>
        </authorList>
    </citation>
    <scope>NUCLEOTIDE SEQUENCE</scope>
    <source>
        <strain evidence="2">AVDCRST_MAG14</strain>
    </source>
</reference>
<proteinExistence type="predicted"/>
<dbReference type="AlphaFoldDB" id="A0A6J4QMT2"/>
<feature type="transmembrane region" description="Helical" evidence="1">
    <location>
        <begin position="133"/>
        <end position="152"/>
    </location>
</feature>